<gene>
    <name evidence="3" type="ORF">HP548_12055</name>
</gene>
<organism evidence="3 4">
    <name type="scientific">Paenibacillus taichungensis</name>
    <dbReference type="NCBI Taxonomy" id="484184"/>
    <lineage>
        <taxon>Bacteria</taxon>
        <taxon>Bacillati</taxon>
        <taxon>Bacillota</taxon>
        <taxon>Bacilli</taxon>
        <taxon>Bacillales</taxon>
        <taxon>Paenibacillaceae</taxon>
        <taxon>Paenibacillus</taxon>
    </lineage>
</organism>
<evidence type="ECO:0000313" key="3">
    <source>
        <dbReference type="EMBL" id="NUU54812.1"/>
    </source>
</evidence>
<evidence type="ECO:0000313" key="4">
    <source>
        <dbReference type="Proteomes" id="UP000577724"/>
    </source>
</evidence>
<keyword evidence="1" id="KW-0238">DNA-binding</keyword>
<dbReference type="PANTHER" id="PTHR46558:SF4">
    <property type="entry name" value="DNA-BIDING PHAGE PROTEIN"/>
    <property type="match status" value="1"/>
</dbReference>
<dbReference type="EMBL" id="JABMCC010000107">
    <property type="protein sequence ID" value="NUU54812.1"/>
    <property type="molecule type" value="Genomic_DNA"/>
</dbReference>
<accession>A0ABX2MLA8</accession>
<dbReference type="PANTHER" id="PTHR46558">
    <property type="entry name" value="TRACRIPTIONAL REGULATORY PROTEIN-RELATED-RELATED"/>
    <property type="match status" value="1"/>
</dbReference>
<dbReference type="Proteomes" id="UP000577724">
    <property type="component" value="Unassembled WGS sequence"/>
</dbReference>
<evidence type="ECO:0000256" key="1">
    <source>
        <dbReference type="ARBA" id="ARBA00023125"/>
    </source>
</evidence>
<feature type="domain" description="HTH cro/C1-type" evidence="2">
    <location>
        <begin position="6"/>
        <end position="60"/>
    </location>
</feature>
<dbReference type="Gene3D" id="1.10.260.40">
    <property type="entry name" value="lambda repressor-like DNA-binding domains"/>
    <property type="match status" value="1"/>
</dbReference>
<proteinExistence type="predicted"/>
<keyword evidence="4" id="KW-1185">Reference proteome</keyword>
<dbReference type="SMART" id="SM00530">
    <property type="entry name" value="HTH_XRE"/>
    <property type="match status" value="1"/>
</dbReference>
<reference evidence="3 4" key="1">
    <citation type="submission" date="2020-05" db="EMBL/GenBank/DDBJ databases">
        <title>Genome Sequencing of Type Strains.</title>
        <authorList>
            <person name="Lemaire J.F."/>
            <person name="Inderbitzin P."/>
            <person name="Gregorio O.A."/>
            <person name="Collins S.B."/>
            <person name="Wespe N."/>
            <person name="Knight-Connoni V."/>
        </authorList>
    </citation>
    <scope>NUCLEOTIDE SEQUENCE [LARGE SCALE GENOMIC DNA]</scope>
    <source>
        <strain evidence="3 4">DSM 19942</strain>
    </source>
</reference>
<comment type="caution">
    <text evidence="3">The sequence shown here is derived from an EMBL/GenBank/DDBJ whole genome shotgun (WGS) entry which is preliminary data.</text>
</comment>
<dbReference type="SUPFAM" id="SSF47413">
    <property type="entry name" value="lambda repressor-like DNA-binding domains"/>
    <property type="match status" value="1"/>
</dbReference>
<name>A0ABX2MLA8_9BACL</name>
<dbReference type="InterPro" id="IPR001387">
    <property type="entry name" value="Cro/C1-type_HTH"/>
</dbReference>
<sequence length="66" mass="7481">MVKSNLRSFRKKNGETQDELARAIGVTRQTILKIEKNGQVPVFILAALLANHYNATIEEIFECSFN</sequence>
<dbReference type="Pfam" id="PF01381">
    <property type="entry name" value="HTH_3"/>
    <property type="match status" value="1"/>
</dbReference>
<dbReference type="InterPro" id="IPR010982">
    <property type="entry name" value="Lambda_DNA-bd_dom_sf"/>
</dbReference>
<evidence type="ECO:0000259" key="2">
    <source>
        <dbReference type="PROSITE" id="PS50943"/>
    </source>
</evidence>
<dbReference type="PROSITE" id="PS50943">
    <property type="entry name" value="HTH_CROC1"/>
    <property type="match status" value="1"/>
</dbReference>
<dbReference type="CDD" id="cd00093">
    <property type="entry name" value="HTH_XRE"/>
    <property type="match status" value="1"/>
</dbReference>
<protein>
    <submittedName>
        <fullName evidence="3">Helix-turn-helix transcriptional regulator</fullName>
    </submittedName>
</protein>